<name>A0A396ZTX5_APHAT</name>
<evidence type="ECO:0000313" key="3">
    <source>
        <dbReference type="EMBL" id="RHX98611.1"/>
    </source>
</evidence>
<dbReference type="InterPro" id="IPR036236">
    <property type="entry name" value="Znf_C2H2_sf"/>
</dbReference>
<sequence length="613" mass="65600">MAKGNKTKRPRNDAKPPSSGGLVIVNPALLRAVDKPSAPPAKKHKAGKDSTGKPKHEKTKPSGPPPQIHKSDKKSGTYVCDACKISVTSGARLMHEQGKKHKRAVLDAGGAAVANVPTPSTAPTDPSPPQSVQSVPIQQQHHLHVRDEDVVGAVYYLLEVKNLCRAVVVVPTKATGQLTPQCVAGTLKQLGFSVFAIHSKTNPTIRQNYLDKFGSSSHEGVVVTTEHFASLVASATCTHAATVVQIHASPSRGGYALLAPGTAASSSIAVDISKPMLQKATARANLASSIFDLQQAQPQDHDAQWIRKLANASGLGDEPEAKPKALTPAQQKLQALSDKLFVLIATPLAATSPVNPAKMKQKLAAVGLVAQNAATGMSIHNTRLSAQTQWLDAADGGAFGGAWEGSVRHGATKDVTSLVVRASVTSTDEWAPNPEPSDVQQWGGLYGKPCGHNEVVLQTLRPFFPQEVLNARVCSRLKPAPGNDGYDGCLEFLQWQCRTHKRPMTVWDAEHWLHVTTDGKVSRVSKKVMLTKPLSLIRWLVSNLRVQTVRWSGSVAPAKLLEALGVALVCGTSETTQKLPLHVRQCILQYAVTGNPDSWKRLDLTEKRSPLNG</sequence>
<dbReference type="SMART" id="SM00451">
    <property type="entry name" value="ZnF_U1"/>
    <property type="match status" value="1"/>
</dbReference>
<dbReference type="SUPFAM" id="SSF57667">
    <property type="entry name" value="beta-beta-alpha zinc fingers"/>
    <property type="match status" value="1"/>
</dbReference>
<dbReference type="Proteomes" id="UP000266239">
    <property type="component" value="Unassembled WGS sequence"/>
</dbReference>
<comment type="caution">
    <text evidence="3">The sequence shown here is derived from an EMBL/GenBank/DDBJ whole genome shotgun (WGS) entry which is preliminary data.</text>
</comment>
<dbReference type="SUPFAM" id="SSF52540">
    <property type="entry name" value="P-loop containing nucleoside triphosphate hydrolases"/>
    <property type="match status" value="1"/>
</dbReference>
<evidence type="ECO:0000259" key="2">
    <source>
        <dbReference type="SMART" id="SM00451"/>
    </source>
</evidence>
<accession>A0A396ZTX5</accession>
<dbReference type="GO" id="GO:0008270">
    <property type="term" value="F:zinc ion binding"/>
    <property type="evidence" value="ECO:0007669"/>
    <property type="project" value="InterPro"/>
</dbReference>
<organism evidence="3 4">
    <name type="scientific">Aphanomyces astaci</name>
    <name type="common">Crayfish plague agent</name>
    <dbReference type="NCBI Taxonomy" id="112090"/>
    <lineage>
        <taxon>Eukaryota</taxon>
        <taxon>Sar</taxon>
        <taxon>Stramenopiles</taxon>
        <taxon>Oomycota</taxon>
        <taxon>Saprolegniomycetes</taxon>
        <taxon>Saprolegniales</taxon>
        <taxon>Verrucalvaceae</taxon>
        <taxon>Aphanomyces</taxon>
    </lineage>
</organism>
<dbReference type="Gene3D" id="3.40.50.300">
    <property type="entry name" value="P-loop containing nucleotide triphosphate hydrolases"/>
    <property type="match status" value="1"/>
</dbReference>
<dbReference type="EMBL" id="QUTA01011339">
    <property type="protein sequence ID" value="RHX98611.1"/>
    <property type="molecule type" value="Genomic_DNA"/>
</dbReference>
<proteinExistence type="predicted"/>
<feature type="region of interest" description="Disordered" evidence="1">
    <location>
        <begin position="1"/>
        <end position="75"/>
    </location>
</feature>
<evidence type="ECO:0000313" key="4">
    <source>
        <dbReference type="Proteomes" id="UP000266239"/>
    </source>
</evidence>
<dbReference type="AlphaFoldDB" id="A0A396ZTX5"/>
<reference evidence="3 4" key="1">
    <citation type="submission" date="2018-08" db="EMBL/GenBank/DDBJ databases">
        <title>Aphanomyces genome sequencing and annotation.</title>
        <authorList>
            <person name="Minardi D."/>
            <person name="Oidtmann B."/>
            <person name="Van Der Giezen M."/>
            <person name="Studholme D.J."/>
        </authorList>
    </citation>
    <scope>NUCLEOTIDE SEQUENCE [LARGE SCALE GENOMIC DNA]</scope>
    <source>
        <strain evidence="3 4">Yx</strain>
    </source>
</reference>
<protein>
    <recommendedName>
        <fullName evidence="2">U1-type domain-containing protein</fullName>
    </recommendedName>
</protein>
<dbReference type="InterPro" id="IPR027417">
    <property type="entry name" value="P-loop_NTPase"/>
</dbReference>
<dbReference type="VEuPathDB" id="FungiDB:H257_12608"/>
<feature type="domain" description="U1-type" evidence="2">
    <location>
        <begin position="75"/>
        <end position="108"/>
    </location>
</feature>
<gene>
    <name evidence="3" type="ORF">DYB25_000548</name>
</gene>
<evidence type="ECO:0000256" key="1">
    <source>
        <dbReference type="SAM" id="MobiDB-lite"/>
    </source>
</evidence>
<dbReference type="GO" id="GO:0003676">
    <property type="term" value="F:nucleic acid binding"/>
    <property type="evidence" value="ECO:0007669"/>
    <property type="project" value="InterPro"/>
</dbReference>
<dbReference type="InterPro" id="IPR003604">
    <property type="entry name" value="Matrin/U1-like-C_Znf_C2H2"/>
</dbReference>